<evidence type="ECO:0000259" key="2">
    <source>
        <dbReference type="Pfam" id="PF01011"/>
    </source>
</evidence>
<feature type="region of interest" description="Disordered" evidence="1">
    <location>
        <begin position="368"/>
        <end position="402"/>
    </location>
</feature>
<comment type="caution">
    <text evidence="4">The sequence shown here is derived from an EMBL/GenBank/DDBJ whole genome shotgun (WGS) entry which is preliminary data.</text>
</comment>
<dbReference type="Pfam" id="PF01011">
    <property type="entry name" value="PQQ"/>
    <property type="match status" value="1"/>
</dbReference>
<dbReference type="Proteomes" id="UP000650424">
    <property type="component" value="Unassembled WGS sequence"/>
</dbReference>
<dbReference type="Gene3D" id="2.130.10.10">
    <property type="entry name" value="YVTN repeat-like/Quinoprotein amine dehydrogenase"/>
    <property type="match status" value="1"/>
</dbReference>
<dbReference type="RefSeq" id="WP_186949006.1">
    <property type="nucleotide sequence ID" value="NZ_JACOGF010000011.1"/>
</dbReference>
<dbReference type="InterPro" id="IPR002372">
    <property type="entry name" value="PQQ_rpt_dom"/>
</dbReference>
<organism evidence="4 5">
    <name type="scientific">Undibacterium hunanense</name>
    <dbReference type="NCBI Taxonomy" id="2762292"/>
    <lineage>
        <taxon>Bacteria</taxon>
        <taxon>Pseudomonadati</taxon>
        <taxon>Pseudomonadota</taxon>
        <taxon>Betaproteobacteria</taxon>
        <taxon>Burkholderiales</taxon>
        <taxon>Oxalobacteraceae</taxon>
        <taxon>Undibacterium</taxon>
    </lineage>
</organism>
<accession>A0ABR6ZV49</accession>
<dbReference type="InterPro" id="IPR015943">
    <property type="entry name" value="WD40/YVTN_repeat-like_dom_sf"/>
</dbReference>
<evidence type="ECO:0000313" key="5">
    <source>
        <dbReference type="Proteomes" id="UP000650424"/>
    </source>
</evidence>
<feature type="domain" description="Pyrrolo-quinoline quinone repeat" evidence="2">
    <location>
        <begin position="194"/>
        <end position="351"/>
    </location>
</feature>
<dbReference type="EMBL" id="JACOGF010000011">
    <property type="protein sequence ID" value="MBC3919742.1"/>
    <property type="molecule type" value="Genomic_DNA"/>
</dbReference>
<protein>
    <submittedName>
        <fullName evidence="4">PQQ-binding-like beta-propeller repeat protein</fullName>
    </submittedName>
</protein>
<sequence>MTQTNWWMFHGDTAHTGEVQGSDINRDSLERFALLHDVPIPGPVLSVPAIVDDYLYVGLANNHELPGANGGKFMKIELASGKTVAHYEWPIDPKEGDTHGFMGMGCTPAIWNNNVYFSAFNGKFYCLNATDLSLNWVVDLRHADPDHNQPTSNLGDVSAGVPAAGWSSPVVASQDGTNGLVFVGMGEGENPGCFGFVYALDALSGQVQWIYCTCQYEEGVPNLPNVLPPESVSGSLPAMYSMGPNNPAIRGASVWSSIAYDERLDRLYCATGNPVPDSALPSKGFSNGILSLDAATGTFRGFFQPPPESSYRSSDVDVDFGGSPTLMTINGQRVVTAGCKNGGFFRLDAATLKLLNWRQLLPYYNDGSQIPTVDPHVSPNDQRLDPYVPNQASDEEDQENYSGTYSTAAVHTKLGRLFMGVGGNNYHNVEAGIDYRTTPFLRALDWETLEDAWAMDDSDPRLYIEAQPPMYRTPGESGLSSPVVVNDLVFFSTSKVAVYAFDAYTGKMLWQDQLGDQTGGMNGGYGYCLGPAVAGNYMVAGALVFGKQGGVLRIYGLKDK</sequence>
<name>A0ABR6ZV49_9BURK</name>
<evidence type="ECO:0000259" key="3">
    <source>
        <dbReference type="Pfam" id="PF13360"/>
    </source>
</evidence>
<dbReference type="PANTHER" id="PTHR34512:SF30">
    <property type="entry name" value="OUTER MEMBRANE PROTEIN ASSEMBLY FACTOR BAMB"/>
    <property type="match status" value="1"/>
</dbReference>
<reference evidence="4 5" key="1">
    <citation type="submission" date="2020-08" db="EMBL/GenBank/DDBJ databases">
        <title>Novel species isolated from subtropical streams in China.</title>
        <authorList>
            <person name="Lu H."/>
        </authorList>
    </citation>
    <scope>NUCLEOTIDE SEQUENCE [LARGE SCALE GENOMIC DNA]</scope>
    <source>
        <strain evidence="4 5">CY18W</strain>
    </source>
</reference>
<evidence type="ECO:0000313" key="4">
    <source>
        <dbReference type="EMBL" id="MBC3919742.1"/>
    </source>
</evidence>
<keyword evidence="5" id="KW-1185">Reference proteome</keyword>
<proteinExistence type="predicted"/>
<dbReference type="PANTHER" id="PTHR34512">
    <property type="entry name" value="CELL SURFACE PROTEIN"/>
    <property type="match status" value="1"/>
</dbReference>
<evidence type="ECO:0000256" key="1">
    <source>
        <dbReference type="SAM" id="MobiDB-lite"/>
    </source>
</evidence>
<dbReference type="Gene3D" id="2.140.10.10">
    <property type="entry name" value="Quinoprotein alcohol dehydrogenase-like superfamily"/>
    <property type="match status" value="1"/>
</dbReference>
<gene>
    <name evidence="4" type="ORF">H8L32_19880</name>
</gene>
<dbReference type="InterPro" id="IPR011047">
    <property type="entry name" value="Quinoprotein_ADH-like_sf"/>
</dbReference>
<dbReference type="SUPFAM" id="SSF50998">
    <property type="entry name" value="Quinoprotein alcohol dehydrogenase-like"/>
    <property type="match status" value="2"/>
</dbReference>
<dbReference type="SMART" id="SM00564">
    <property type="entry name" value="PQQ"/>
    <property type="match status" value="4"/>
</dbReference>
<dbReference type="Pfam" id="PF13360">
    <property type="entry name" value="PQQ_2"/>
    <property type="match status" value="1"/>
</dbReference>
<dbReference type="InterPro" id="IPR018391">
    <property type="entry name" value="PQQ_b-propeller_rpt"/>
</dbReference>
<feature type="domain" description="Pyrrolo-quinoline quinone repeat" evidence="3">
    <location>
        <begin position="443"/>
        <end position="523"/>
    </location>
</feature>